<reference evidence="3" key="2">
    <citation type="submission" date="2017-12" db="EMBL/GenBank/DDBJ databases">
        <title>Genome sequence of the Bar-tailed Godwit (Limosa lapponica baueri).</title>
        <authorList>
            <person name="Lima N.C.B."/>
            <person name="Parody-Merino A.M."/>
            <person name="Battley P.F."/>
            <person name="Fidler A.E."/>
            <person name="Prosdocimi F."/>
        </authorList>
    </citation>
    <scope>NUCLEOTIDE SEQUENCE [LARGE SCALE GENOMIC DNA]</scope>
</reference>
<gene>
    <name evidence="2" type="ORF">llap_20750</name>
</gene>
<keyword evidence="3" id="KW-1185">Reference proteome</keyword>
<evidence type="ECO:0000313" key="3">
    <source>
        <dbReference type="Proteomes" id="UP000233556"/>
    </source>
</evidence>
<dbReference type="Proteomes" id="UP000233556">
    <property type="component" value="Unassembled WGS sequence"/>
</dbReference>
<dbReference type="AlphaFoldDB" id="A0A2I0T566"/>
<reference evidence="3" key="1">
    <citation type="submission" date="2017-11" db="EMBL/GenBank/DDBJ databases">
        <authorList>
            <person name="Lima N.C."/>
            <person name="Parody-Merino A.M."/>
            <person name="Battley P.F."/>
            <person name="Fidler A.E."/>
            <person name="Prosdocimi F."/>
        </authorList>
    </citation>
    <scope>NUCLEOTIDE SEQUENCE [LARGE SCALE GENOMIC DNA]</scope>
</reference>
<feature type="region of interest" description="Disordered" evidence="1">
    <location>
        <begin position="60"/>
        <end position="82"/>
    </location>
</feature>
<protein>
    <submittedName>
        <fullName evidence="2">Uncharacterized protein</fullName>
    </submittedName>
</protein>
<proteinExistence type="predicted"/>
<evidence type="ECO:0000313" key="2">
    <source>
        <dbReference type="EMBL" id="PKU28946.1"/>
    </source>
</evidence>
<evidence type="ECO:0000256" key="1">
    <source>
        <dbReference type="SAM" id="MobiDB-lite"/>
    </source>
</evidence>
<sequence>MRGVSMLLVPRTPWSKPEPGNEKPMAEQPPAVTVESGWPRGHQHLPMLLLKDKNLRQRSKMRAGSTLVSSITTSHTCSPPLLMSGEETHVPWDTGGLMLLPVDNEGKRQLVLVSR</sequence>
<organism evidence="2 3">
    <name type="scientific">Limosa lapponica baueri</name>
    <dbReference type="NCBI Taxonomy" id="1758121"/>
    <lineage>
        <taxon>Eukaryota</taxon>
        <taxon>Metazoa</taxon>
        <taxon>Chordata</taxon>
        <taxon>Craniata</taxon>
        <taxon>Vertebrata</taxon>
        <taxon>Euteleostomi</taxon>
        <taxon>Archelosauria</taxon>
        <taxon>Archosauria</taxon>
        <taxon>Dinosauria</taxon>
        <taxon>Saurischia</taxon>
        <taxon>Theropoda</taxon>
        <taxon>Coelurosauria</taxon>
        <taxon>Aves</taxon>
        <taxon>Neognathae</taxon>
        <taxon>Neoaves</taxon>
        <taxon>Charadriiformes</taxon>
        <taxon>Scolopacidae</taxon>
        <taxon>Limosa</taxon>
    </lineage>
</organism>
<accession>A0A2I0T566</accession>
<feature type="compositionally biased region" description="Polar residues" evidence="1">
    <location>
        <begin position="66"/>
        <end position="77"/>
    </location>
</feature>
<name>A0A2I0T566_LIMLA</name>
<feature type="region of interest" description="Disordered" evidence="1">
    <location>
        <begin position="1"/>
        <end position="29"/>
    </location>
</feature>
<dbReference type="EMBL" id="KZ518715">
    <property type="protein sequence ID" value="PKU28946.1"/>
    <property type="molecule type" value="Genomic_DNA"/>
</dbReference>